<dbReference type="PANTHER" id="PTHR43736:SF4">
    <property type="entry name" value="SLR1690 PROTEIN"/>
    <property type="match status" value="1"/>
</dbReference>
<dbReference type="InterPro" id="IPR020084">
    <property type="entry name" value="NUDIX_hydrolase_CS"/>
</dbReference>
<proteinExistence type="predicted"/>
<reference evidence="4" key="1">
    <citation type="submission" date="2016-06" db="EMBL/GenBank/DDBJ databases">
        <authorList>
            <person name="Varghese N."/>
            <person name="Submissions Spin"/>
        </authorList>
    </citation>
    <scope>NUCLEOTIDE SEQUENCE [LARGE SCALE GENOMIC DNA]</scope>
    <source>
        <strain evidence="4">DSM 43168</strain>
    </source>
</reference>
<dbReference type="AlphaFoldDB" id="A0A1C5A4N0"/>
<dbReference type="InterPro" id="IPR054105">
    <property type="entry name" value="WHD_NrtR"/>
</dbReference>
<dbReference type="SUPFAM" id="SSF46785">
    <property type="entry name" value="Winged helix' DNA-binding domain"/>
    <property type="match status" value="1"/>
</dbReference>
<evidence type="ECO:0000313" key="3">
    <source>
        <dbReference type="EMBL" id="SCF40182.1"/>
    </source>
</evidence>
<feature type="domain" description="Nudix hydrolase" evidence="2">
    <location>
        <begin position="25"/>
        <end position="168"/>
    </location>
</feature>
<dbReference type="InterPro" id="IPR015797">
    <property type="entry name" value="NUDIX_hydrolase-like_dom_sf"/>
</dbReference>
<dbReference type="Pfam" id="PF00293">
    <property type="entry name" value="NUDIX"/>
    <property type="match status" value="1"/>
</dbReference>
<dbReference type="InterPro" id="IPR000086">
    <property type="entry name" value="NUDIX_hydrolase_dom"/>
</dbReference>
<dbReference type="SUPFAM" id="SSF55811">
    <property type="entry name" value="Nudix"/>
    <property type="match status" value="1"/>
</dbReference>
<dbReference type="PROSITE" id="PS00893">
    <property type="entry name" value="NUDIX_BOX"/>
    <property type="match status" value="1"/>
</dbReference>
<dbReference type="PROSITE" id="PS51462">
    <property type="entry name" value="NUDIX"/>
    <property type="match status" value="1"/>
</dbReference>
<dbReference type="Pfam" id="PF21906">
    <property type="entry name" value="WHD_NrtR"/>
    <property type="match status" value="1"/>
</dbReference>
<dbReference type="InterPro" id="IPR036390">
    <property type="entry name" value="WH_DNA-bd_sf"/>
</dbReference>
<evidence type="ECO:0000313" key="4">
    <source>
        <dbReference type="Proteomes" id="UP000183585"/>
    </source>
</evidence>
<dbReference type="Proteomes" id="UP000183585">
    <property type="component" value="Unassembled WGS sequence"/>
</dbReference>
<keyword evidence="1" id="KW-0378">Hydrolase</keyword>
<gene>
    <name evidence="3" type="ORF">GA0070563_111117</name>
</gene>
<dbReference type="EMBL" id="FMCT01000011">
    <property type="protein sequence ID" value="SCF40182.1"/>
    <property type="molecule type" value="Genomic_DNA"/>
</dbReference>
<organism evidence="3 4">
    <name type="scientific">Micromonospora carbonacea</name>
    <dbReference type="NCBI Taxonomy" id="47853"/>
    <lineage>
        <taxon>Bacteria</taxon>
        <taxon>Bacillati</taxon>
        <taxon>Actinomycetota</taxon>
        <taxon>Actinomycetes</taxon>
        <taxon>Micromonosporales</taxon>
        <taxon>Micromonosporaceae</taxon>
        <taxon>Micromonospora</taxon>
    </lineage>
</organism>
<protein>
    <submittedName>
        <fullName evidence="3">8-oxo-dGTP diphosphatase</fullName>
    </submittedName>
</protein>
<accession>A0A1C5A4N0</accession>
<dbReference type="PANTHER" id="PTHR43736">
    <property type="entry name" value="ADP-RIBOSE PYROPHOSPHATASE"/>
    <property type="match status" value="1"/>
</dbReference>
<dbReference type="InterPro" id="IPR036388">
    <property type="entry name" value="WH-like_DNA-bd_sf"/>
</dbReference>
<dbReference type="Gene3D" id="1.10.10.10">
    <property type="entry name" value="Winged helix-like DNA-binding domain superfamily/Winged helix DNA-binding domain"/>
    <property type="match status" value="1"/>
</dbReference>
<evidence type="ECO:0000259" key="2">
    <source>
        <dbReference type="PROSITE" id="PS51462"/>
    </source>
</evidence>
<evidence type="ECO:0000256" key="1">
    <source>
        <dbReference type="ARBA" id="ARBA00022801"/>
    </source>
</evidence>
<dbReference type="Gene3D" id="3.90.79.10">
    <property type="entry name" value="Nucleoside Triphosphate Pyrophosphohydrolase"/>
    <property type="match status" value="1"/>
</dbReference>
<name>A0A1C5A4N0_9ACTN</name>
<sequence>MTEAAPDRDGRVDRWRGRYPSGVSDQRTAFQIAIDLAILTIRDERLAVLLIERGKPPYAGRAALPGGFVRAGEDLDDTALRELSEETGLDGRTLHLEQVRTYATPGRDPRGPVASVAYLAIAPDLPVPVAGTDAARARWEPIDYDRLGHGWLAFDHDTILADALERARAKLEYSPLATAFCGDTFTIGELRAVYEAVWQVRLDPRNFHRKVTGVNGFVLPTGQRRSPPTGRPAALYRRGDATLLYPAMLRPGTGRQ</sequence>
<dbReference type="CDD" id="cd18873">
    <property type="entry name" value="NUDIX_NadM_like"/>
    <property type="match status" value="1"/>
</dbReference>
<dbReference type="GO" id="GO:0016787">
    <property type="term" value="F:hydrolase activity"/>
    <property type="evidence" value="ECO:0007669"/>
    <property type="project" value="UniProtKB-KW"/>
</dbReference>
<keyword evidence="4" id="KW-1185">Reference proteome</keyword>